<dbReference type="SMART" id="SM00257">
    <property type="entry name" value="LysM"/>
    <property type="match status" value="3"/>
</dbReference>
<evidence type="ECO:0000313" key="9">
    <source>
        <dbReference type="Proteomes" id="UP001170310"/>
    </source>
</evidence>
<organism evidence="8 9">
    <name type="scientific">Staphylococcus pasteuri_A</name>
    <dbReference type="NCBI Taxonomy" id="3062664"/>
    <lineage>
        <taxon>Bacteria</taxon>
        <taxon>Bacillati</taxon>
        <taxon>Bacillota</taxon>
        <taxon>Bacilli</taxon>
        <taxon>Bacillales</taxon>
        <taxon>Staphylococcaceae</taxon>
        <taxon>Staphylococcus</taxon>
    </lineage>
</organism>
<sequence>MNKKIIAAIVGTSAVSAIAATQADAATTTHKVKSGESLWSISNKYGVSVSKLKSLNGMTSNIIFPNQVLKLSGSTSSTSKPSNSTSTSSSSTYTVKAGDTLSSIASKYGTSYQNIMKLNGLNSFTIHPGQKLKVSGKATSTSKPSSSTTTSGSSSTYTVKAGDSLSSIAAKYNTSYQKIMSLNGMSNFFIYPGQKLKVTGSATASNTGSSNASASNNGYKTPVFNHQNLYTWGQCTYHVFNRRAQIGKGISTYWWNANNWDNAAAADGYTIDGKPTVGSIAQSDAGYYGHVAFVERVNSDGSILISEMNWAAKPGIVTYRTIPSYQVSSYRYIH</sequence>
<dbReference type="InterPro" id="IPR007921">
    <property type="entry name" value="CHAP_dom"/>
</dbReference>
<dbReference type="RefSeq" id="WP_017638307.1">
    <property type="nucleotide sequence ID" value="NZ_JAUOQO010000004.1"/>
</dbReference>
<dbReference type="PANTHER" id="PTHR33734:SF22">
    <property type="entry name" value="MEMBRANE-BOUND LYTIC MUREIN TRANSGLYCOSYLASE D"/>
    <property type="match status" value="1"/>
</dbReference>
<name>A0AAW7YQA2_9STAP</name>
<proteinExistence type="predicted"/>
<feature type="domain" description="Peptidase C51" evidence="6">
    <location>
        <begin position="210"/>
        <end position="334"/>
    </location>
</feature>
<accession>A0AAW7YQA2</accession>
<feature type="signal peptide" evidence="5">
    <location>
        <begin position="1"/>
        <end position="19"/>
    </location>
</feature>
<evidence type="ECO:0000256" key="5">
    <source>
        <dbReference type="SAM" id="SignalP"/>
    </source>
</evidence>
<dbReference type="AlphaFoldDB" id="A0AAW7YQA2"/>
<dbReference type="GeneID" id="72471369"/>
<dbReference type="Gene3D" id="3.90.1720.10">
    <property type="entry name" value="endopeptidase domain like (from Nostoc punctiforme)"/>
    <property type="match status" value="1"/>
</dbReference>
<keyword evidence="3" id="KW-0961">Cell wall biogenesis/degradation</keyword>
<dbReference type="CDD" id="cd00118">
    <property type="entry name" value="LysM"/>
    <property type="match status" value="3"/>
</dbReference>
<feature type="domain" description="LysM" evidence="7">
    <location>
        <begin position="28"/>
        <end position="71"/>
    </location>
</feature>
<dbReference type="InterPro" id="IPR018392">
    <property type="entry name" value="LysM"/>
</dbReference>
<evidence type="ECO:0000259" key="7">
    <source>
        <dbReference type="PROSITE" id="PS51782"/>
    </source>
</evidence>
<feature type="region of interest" description="Disordered" evidence="4">
    <location>
        <begin position="73"/>
        <end position="93"/>
    </location>
</feature>
<dbReference type="PROSITE" id="PS51782">
    <property type="entry name" value="LYSM"/>
    <property type="match status" value="3"/>
</dbReference>
<feature type="domain" description="LysM" evidence="7">
    <location>
        <begin position="91"/>
        <end position="134"/>
    </location>
</feature>
<dbReference type="Gene3D" id="3.10.350.10">
    <property type="entry name" value="LysM domain"/>
    <property type="match status" value="3"/>
</dbReference>
<evidence type="ECO:0000256" key="3">
    <source>
        <dbReference type="ARBA" id="ARBA00023316"/>
    </source>
</evidence>
<feature type="compositionally biased region" description="Low complexity" evidence="4">
    <location>
        <begin position="139"/>
        <end position="158"/>
    </location>
</feature>
<dbReference type="PROSITE" id="PS50911">
    <property type="entry name" value="CHAP"/>
    <property type="match status" value="1"/>
</dbReference>
<evidence type="ECO:0000256" key="4">
    <source>
        <dbReference type="SAM" id="MobiDB-lite"/>
    </source>
</evidence>
<dbReference type="Pfam" id="PF01476">
    <property type="entry name" value="LysM"/>
    <property type="match status" value="3"/>
</dbReference>
<evidence type="ECO:0000256" key="1">
    <source>
        <dbReference type="ARBA" id="ARBA00022729"/>
    </source>
</evidence>
<feature type="region of interest" description="Disordered" evidence="4">
    <location>
        <begin position="134"/>
        <end position="158"/>
    </location>
</feature>
<keyword evidence="1 5" id="KW-0732">Signal</keyword>
<dbReference type="EMBL" id="JAUOQO010000004">
    <property type="protein sequence ID" value="MDO6573770.1"/>
    <property type="molecule type" value="Genomic_DNA"/>
</dbReference>
<dbReference type="InterPro" id="IPR036779">
    <property type="entry name" value="LysM_dom_sf"/>
</dbReference>
<evidence type="ECO:0000256" key="2">
    <source>
        <dbReference type="ARBA" id="ARBA00022801"/>
    </source>
</evidence>
<dbReference type="GO" id="GO:0016787">
    <property type="term" value="F:hydrolase activity"/>
    <property type="evidence" value="ECO:0007669"/>
    <property type="project" value="UniProtKB-KW"/>
</dbReference>
<keyword evidence="9" id="KW-1185">Reference proteome</keyword>
<dbReference type="Pfam" id="PF05257">
    <property type="entry name" value="CHAP"/>
    <property type="match status" value="1"/>
</dbReference>
<keyword evidence="2" id="KW-0378">Hydrolase</keyword>
<evidence type="ECO:0000259" key="6">
    <source>
        <dbReference type="PROSITE" id="PS50911"/>
    </source>
</evidence>
<feature type="chain" id="PRO_5043364517" evidence="5">
    <location>
        <begin position="20"/>
        <end position="334"/>
    </location>
</feature>
<reference evidence="8" key="1">
    <citation type="submission" date="2023-07" db="EMBL/GenBank/DDBJ databases">
        <title>Genome content predicts the carbon catabolic preferences of heterotrophic bacteria.</title>
        <authorList>
            <person name="Gralka M."/>
        </authorList>
    </citation>
    <scope>NUCLEOTIDE SEQUENCE</scope>
    <source>
        <strain evidence="8">E2R20</strain>
    </source>
</reference>
<dbReference type="GO" id="GO:0071555">
    <property type="term" value="P:cell wall organization"/>
    <property type="evidence" value="ECO:0007669"/>
    <property type="project" value="UniProtKB-KW"/>
</dbReference>
<feature type="domain" description="LysM" evidence="7">
    <location>
        <begin position="155"/>
        <end position="198"/>
    </location>
</feature>
<protein>
    <submittedName>
        <fullName evidence="8">LysM peptidoglycan-binding domain-containing protein</fullName>
    </submittedName>
</protein>
<dbReference type="Proteomes" id="UP001170310">
    <property type="component" value="Unassembled WGS sequence"/>
</dbReference>
<dbReference type="GO" id="GO:0008932">
    <property type="term" value="F:lytic endotransglycosylase activity"/>
    <property type="evidence" value="ECO:0007669"/>
    <property type="project" value="TreeGrafter"/>
</dbReference>
<evidence type="ECO:0000313" key="8">
    <source>
        <dbReference type="EMBL" id="MDO6573770.1"/>
    </source>
</evidence>
<dbReference type="SUPFAM" id="SSF54001">
    <property type="entry name" value="Cysteine proteinases"/>
    <property type="match status" value="1"/>
</dbReference>
<dbReference type="SUPFAM" id="SSF54106">
    <property type="entry name" value="LysM domain"/>
    <property type="match status" value="3"/>
</dbReference>
<dbReference type="PANTHER" id="PTHR33734">
    <property type="entry name" value="LYSM DOMAIN-CONTAINING GPI-ANCHORED PROTEIN 2"/>
    <property type="match status" value="1"/>
</dbReference>
<comment type="caution">
    <text evidence="8">The sequence shown here is derived from an EMBL/GenBank/DDBJ whole genome shotgun (WGS) entry which is preliminary data.</text>
</comment>
<dbReference type="InterPro" id="IPR038765">
    <property type="entry name" value="Papain-like_cys_pep_sf"/>
</dbReference>
<gene>
    <name evidence="8" type="ORF">Q4528_06315</name>
</gene>